<dbReference type="EMBL" id="CP000804">
    <property type="protein sequence ID" value="ABU58272.1"/>
    <property type="molecule type" value="Genomic_DNA"/>
</dbReference>
<evidence type="ECO:0000259" key="1">
    <source>
        <dbReference type="Pfam" id="PF13173"/>
    </source>
</evidence>
<evidence type="ECO:0000259" key="2">
    <source>
        <dbReference type="Pfam" id="PF13635"/>
    </source>
</evidence>
<dbReference type="STRING" id="383372.Rcas_2189"/>
<dbReference type="RefSeq" id="WP_012120696.1">
    <property type="nucleotide sequence ID" value="NC_009767.1"/>
</dbReference>
<dbReference type="InterPro" id="IPR027417">
    <property type="entry name" value="P-loop_NTPase"/>
</dbReference>
<evidence type="ECO:0000313" key="3">
    <source>
        <dbReference type="EMBL" id="ABU58272.1"/>
    </source>
</evidence>
<dbReference type="OrthoDB" id="9801684at2"/>
<dbReference type="InterPro" id="IPR041682">
    <property type="entry name" value="AAA_14"/>
</dbReference>
<protein>
    <submittedName>
        <fullName evidence="3">ATPase</fullName>
    </submittedName>
</protein>
<organism evidence="3 4">
    <name type="scientific">Roseiflexus castenholzii (strain DSM 13941 / HLO8)</name>
    <dbReference type="NCBI Taxonomy" id="383372"/>
    <lineage>
        <taxon>Bacteria</taxon>
        <taxon>Bacillati</taxon>
        <taxon>Chloroflexota</taxon>
        <taxon>Chloroflexia</taxon>
        <taxon>Chloroflexales</taxon>
        <taxon>Roseiflexineae</taxon>
        <taxon>Roseiflexaceae</taxon>
        <taxon>Roseiflexus</taxon>
    </lineage>
</organism>
<dbReference type="KEGG" id="rca:Rcas_2189"/>
<feature type="domain" description="DUF4143" evidence="2">
    <location>
        <begin position="210"/>
        <end position="362"/>
    </location>
</feature>
<dbReference type="Pfam" id="PF13635">
    <property type="entry name" value="DUF4143"/>
    <property type="match status" value="1"/>
</dbReference>
<dbReference type="AlphaFoldDB" id="A7NL99"/>
<dbReference type="InterPro" id="IPR025420">
    <property type="entry name" value="DUF4143"/>
</dbReference>
<accession>A7NL99</accession>
<dbReference type="SUPFAM" id="SSF52540">
    <property type="entry name" value="P-loop containing nucleoside triphosphate hydrolases"/>
    <property type="match status" value="1"/>
</dbReference>
<dbReference type="PANTHER" id="PTHR43566:SF2">
    <property type="entry name" value="DUF4143 DOMAIN-CONTAINING PROTEIN"/>
    <property type="match status" value="1"/>
</dbReference>
<feature type="domain" description="AAA" evidence="1">
    <location>
        <begin position="17"/>
        <end position="132"/>
    </location>
</feature>
<gene>
    <name evidence="3" type="ordered locus">Rcas_2189</name>
</gene>
<evidence type="ECO:0000313" key="4">
    <source>
        <dbReference type="Proteomes" id="UP000000263"/>
    </source>
</evidence>
<dbReference type="Proteomes" id="UP000000263">
    <property type="component" value="Chromosome"/>
</dbReference>
<keyword evidence="4" id="KW-1185">Reference proteome</keyword>
<sequence length="413" mass="47219">MTIFRQIQHRLPEPTTRRLVMITGARQTGKTTLARRLYAQLRRLSLDEAEERIRLRELPTRAWATTIGEAVLDEAQKEPAIFEKIKFAYDQGTINFSVLLGSSQIVMLQRIRETLAGRVFMYELWPLMLSELVGGEHPSPLTLLARLCEEEGDADALLSDQPPVLLGEEAYRRAFWFDYGLRWGGMPGLLELTDSDRRDWLASYANTYLERDLADVARLDELVPFRRFMRLAALRSGQTLSYADLARDADISPGTARNYLNYLQLSYQVFLLLPYVDSPGKRLVKSPKLYWIDPGLWRYQTGYWGDASGALLESYVVGECFKWLRTTGTQAECWFYRTHSGLEVDLLLSTASGIWGIEVKSSPEVRLSQATALRRLAAEFGARWRGGLVAYPGERLERLDTNLWAMPITRLFS</sequence>
<reference evidence="3 4" key="1">
    <citation type="submission" date="2007-08" db="EMBL/GenBank/DDBJ databases">
        <title>Complete sequence of Roseiflexus castenholzii DSM 13941.</title>
        <authorList>
            <consortium name="US DOE Joint Genome Institute"/>
            <person name="Copeland A."/>
            <person name="Lucas S."/>
            <person name="Lapidus A."/>
            <person name="Barry K."/>
            <person name="Glavina del Rio T."/>
            <person name="Dalin E."/>
            <person name="Tice H."/>
            <person name="Pitluck S."/>
            <person name="Thompson L.S."/>
            <person name="Brettin T."/>
            <person name="Bruce D."/>
            <person name="Detter J.C."/>
            <person name="Han C."/>
            <person name="Tapia R."/>
            <person name="Schmutz J."/>
            <person name="Larimer F."/>
            <person name="Land M."/>
            <person name="Hauser L."/>
            <person name="Kyrpides N."/>
            <person name="Mikhailova N."/>
            <person name="Bryant D.A."/>
            <person name="Hanada S."/>
            <person name="Tsukatani Y."/>
            <person name="Richardson P."/>
        </authorList>
    </citation>
    <scope>NUCLEOTIDE SEQUENCE [LARGE SCALE GENOMIC DNA]</scope>
    <source>
        <strain evidence="4">DSM 13941 / HLO8</strain>
    </source>
</reference>
<dbReference type="eggNOG" id="COG1373">
    <property type="taxonomic scope" value="Bacteria"/>
</dbReference>
<name>A7NL99_ROSCS</name>
<dbReference type="Pfam" id="PF13173">
    <property type="entry name" value="AAA_14"/>
    <property type="match status" value="1"/>
</dbReference>
<proteinExistence type="predicted"/>
<dbReference type="HOGENOM" id="CLU_041527_3_1_0"/>
<dbReference type="PANTHER" id="PTHR43566">
    <property type="entry name" value="CONSERVED PROTEIN"/>
    <property type="match status" value="1"/>
</dbReference>